<protein>
    <submittedName>
        <fullName evidence="1">Uncharacterized protein</fullName>
    </submittedName>
</protein>
<gene>
    <name evidence="1" type="ORF">DI09_62p120</name>
</gene>
<dbReference type="HOGENOM" id="CLU_1034721_0_0_1"/>
<keyword evidence="2" id="KW-1185">Reference proteome</keyword>
<accession>A0A098VNH5</accession>
<dbReference type="RefSeq" id="XP_013237035.1">
    <property type="nucleotide sequence ID" value="XM_013381581.1"/>
</dbReference>
<proteinExistence type="predicted"/>
<sequence length="269" mass="29653">MDFVLDNFLYSAAPELKPFSSIHNNKLYLALCSIFPIVCKSLHCIHSAPILAAIYVASVSLSVLFADHVEYQFCVAFVAHHQQSSAKGTAFFGFFQILGFFPAFPKWAFALSSSKALCKVNTKSLLLINPKVLLQVNTSLNFSKKELSTIQSFFNINEPFGLPIYSEASFQYDNSGSHIGGIRGVFHFKKYSSVEFSMGGEAYFSMKDQIGGGIFNVTLFASGHCSESHCGLQFEPNCRVQSVSGTSIVYILDRDPSATLKKPQAVFKV</sequence>
<evidence type="ECO:0000313" key="1">
    <source>
        <dbReference type="EMBL" id="KGG50608.1"/>
    </source>
</evidence>
<dbReference type="AlphaFoldDB" id="A0A098VNH5"/>
<dbReference type="VEuPathDB" id="MicrosporidiaDB:DI09_62p120"/>
<organism evidence="1 2">
    <name type="scientific">Mitosporidium daphniae</name>
    <dbReference type="NCBI Taxonomy" id="1485682"/>
    <lineage>
        <taxon>Eukaryota</taxon>
        <taxon>Fungi</taxon>
        <taxon>Fungi incertae sedis</taxon>
        <taxon>Microsporidia</taxon>
        <taxon>Mitosporidium</taxon>
    </lineage>
</organism>
<name>A0A098VNH5_9MICR</name>
<dbReference type="EMBL" id="JMKJ01000571">
    <property type="protein sequence ID" value="KGG50608.1"/>
    <property type="molecule type" value="Genomic_DNA"/>
</dbReference>
<evidence type="ECO:0000313" key="2">
    <source>
        <dbReference type="Proteomes" id="UP000029725"/>
    </source>
</evidence>
<dbReference type="Proteomes" id="UP000029725">
    <property type="component" value="Unassembled WGS sequence"/>
</dbReference>
<dbReference type="GeneID" id="25260504"/>
<comment type="caution">
    <text evidence="1">The sequence shown here is derived from an EMBL/GenBank/DDBJ whole genome shotgun (WGS) entry which is preliminary data.</text>
</comment>
<reference evidence="1 2" key="1">
    <citation type="submission" date="2014-04" db="EMBL/GenBank/DDBJ databases">
        <title>A new species of microsporidia sheds light on the evolution of extreme parasitism.</title>
        <authorList>
            <person name="Haag K.L."/>
            <person name="James T.Y."/>
            <person name="Larsson R."/>
            <person name="Schaer T.M."/>
            <person name="Refardt D."/>
            <person name="Pombert J.-F."/>
            <person name="Ebert D."/>
        </authorList>
    </citation>
    <scope>NUCLEOTIDE SEQUENCE [LARGE SCALE GENOMIC DNA]</scope>
    <source>
        <strain evidence="1 2">UGP3</strain>
        <tissue evidence="1">Spores</tissue>
    </source>
</reference>